<proteinExistence type="predicted"/>
<dbReference type="AlphaFoldDB" id="A0A938B2Y2"/>
<dbReference type="EMBL" id="VGLS01000989">
    <property type="protein sequence ID" value="MBM3226647.1"/>
    <property type="molecule type" value="Genomic_DNA"/>
</dbReference>
<gene>
    <name evidence="2" type="ORF">FJZ47_23020</name>
</gene>
<dbReference type="Gene3D" id="2.40.50.180">
    <property type="entry name" value="CheA-289, Domain 4"/>
    <property type="match status" value="1"/>
</dbReference>
<dbReference type="SUPFAM" id="SSF50341">
    <property type="entry name" value="CheW-like"/>
    <property type="match status" value="1"/>
</dbReference>
<organism evidence="2 3">
    <name type="scientific">Tectimicrobiota bacterium</name>
    <dbReference type="NCBI Taxonomy" id="2528274"/>
    <lineage>
        <taxon>Bacteria</taxon>
        <taxon>Pseudomonadati</taxon>
        <taxon>Nitrospinota/Tectimicrobiota group</taxon>
        <taxon>Candidatus Tectimicrobiota</taxon>
    </lineage>
</organism>
<name>A0A938B2Y2_UNCTE</name>
<reference evidence="2" key="1">
    <citation type="submission" date="2019-03" db="EMBL/GenBank/DDBJ databases">
        <title>Lake Tanganyika Metagenome-Assembled Genomes (MAGs).</title>
        <authorList>
            <person name="Tran P."/>
        </authorList>
    </citation>
    <scope>NUCLEOTIDE SEQUENCE</scope>
    <source>
        <strain evidence="2">K_DeepCast_65m_m2_066</strain>
    </source>
</reference>
<dbReference type="InterPro" id="IPR002545">
    <property type="entry name" value="CheW-lke_dom"/>
</dbReference>
<dbReference type="PROSITE" id="PS50851">
    <property type="entry name" value="CHEW"/>
    <property type="match status" value="1"/>
</dbReference>
<accession>A0A938B2Y2</accession>
<dbReference type="InterPro" id="IPR036061">
    <property type="entry name" value="CheW-like_dom_sf"/>
</dbReference>
<dbReference type="Pfam" id="PF01584">
    <property type="entry name" value="CheW"/>
    <property type="match status" value="1"/>
</dbReference>
<feature type="domain" description="CheW-like" evidence="1">
    <location>
        <begin position="1"/>
        <end position="109"/>
    </location>
</feature>
<sequence>MCRSGYVESSIYGGEVLSVIDMRTFLGMAAAPQLESSRLLVVQSAEADLTTALVVDHIIGIAPLTGVRMALPEVLYTDTMVPYIRGIYEQQAQALALFDLERFLLSPELRQFQ</sequence>
<evidence type="ECO:0000313" key="2">
    <source>
        <dbReference type="EMBL" id="MBM3226647.1"/>
    </source>
</evidence>
<dbReference type="Proteomes" id="UP000712673">
    <property type="component" value="Unassembled WGS sequence"/>
</dbReference>
<evidence type="ECO:0000259" key="1">
    <source>
        <dbReference type="PROSITE" id="PS50851"/>
    </source>
</evidence>
<dbReference type="GO" id="GO:0006935">
    <property type="term" value="P:chemotaxis"/>
    <property type="evidence" value="ECO:0007669"/>
    <property type="project" value="InterPro"/>
</dbReference>
<dbReference type="GO" id="GO:0007165">
    <property type="term" value="P:signal transduction"/>
    <property type="evidence" value="ECO:0007669"/>
    <property type="project" value="InterPro"/>
</dbReference>
<comment type="caution">
    <text evidence="2">The sequence shown here is derived from an EMBL/GenBank/DDBJ whole genome shotgun (WGS) entry which is preliminary data.</text>
</comment>
<evidence type="ECO:0000313" key="3">
    <source>
        <dbReference type="Proteomes" id="UP000712673"/>
    </source>
</evidence>
<protein>
    <recommendedName>
        <fullName evidence="1">CheW-like domain-containing protein</fullName>
    </recommendedName>
</protein>